<dbReference type="GO" id="GO:0043176">
    <property type="term" value="F:amine binding"/>
    <property type="evidence" value="ECO:0007669"/>
    <property type="project" value="InterPro"/>
</dbReference>
<dbReference type="Gene3D" id="2.40.128.20">
    <property type="match status" value="1"/>
</dbReference>
<dbReference type="EMBL" id="GBIH01001300">
    <property type="protein sequence ID" value="JAC93410.1"/>
    <property type="molecule type" value="mRNA"/>
</dbReference>
<dbReference type="GO" id="GO:0030682">
    <property type="term" value="P:symbiont-mediated perturbation of host defenses"/>
    <property type="evidence" value="ECO:0007669"/>
    <property type="project" value="InterPro"/>
</dbReference>
<dbReference type="SUPFAM" id="SSF50814">
    <property type="entry name" value="Lipocalins"/>
    <property type="match status" value="1"/>
</dbReference>
<proteinExistence type="evidence at transcript level"/>
<accession>A0A090XD14</accession>
<protein>
    <submittedName>
        <fullName evidence="2">Putative secreted protein</fullName>
    </submittedName>
</protein>
<name>A0A090XD14_IXORI</name>
<feature type="signal peptide" evidence="1">
    <location>
        <begin position="1"/>
        <end position="24"/>
    </location>
</feature>
<organism evidence="2">
    <name type="scientific">Ixodes ricinus</name>
    <name type="common">Common tick</name>
    <name type="synonym">Acarus ricinus</name>
    <dbReference type="NCBI Taxonomy" id="34613"/>
    <lineage>
        <taxon>Eukaryota</taxon>
        <taxon>Metazoa</taxon>
        <taxon>Ecdysozoa</taxon>
        <taxon>Arthropoda</taxon>
        <taxon>Chelicerata</taxon>
        <taxon>Arachnida</taxon>
        <taxon>Acari</taxon>
        <taxon>Parasitiformes</taxon>
        <taxon>Ixodida</taxon>
        <taxon>Ixodoidea</taxon>
        <taxon>Ixodidae</taxon>
        <taxon>Ixodinae</taxon>
        <taxon>Ixodes</taxon>
    </lineage>
</organism>
<feature type="chain" id="PRO_5001867107" evidence="1">
    <location>
        <begin position="25"/>
        <end position="189"/>
    </location>
</feature>
<evidence type="ECO:0000313" key="2">
    <source>
        <dbReference type="EMBL" id="JAC93410.1"/>
    </source>
</evidence>
<keyword evidence="1" id="KW-0732">Signal</keyword>
<dbReference type="InterPro" id="IPR002970">
    <property type="entry name" value="Tick_his-bd"/>
</dbReference>
<sequence>MCKREKTMFALFFLGVLFFCQSHATLSQGSGGDDPDAKEVMLKLPLTYMIRSLGEYDLRCGYQRFYNETQGSDKRTYEKYDLYFWYRNGRMTSQPRYVRRVTGSTIHMGNRPEEYFPETSQLQILFSDVSSCMITRNPDKAFPKACNLMVTKGSSSAPPRICLTKFQQHCNSTGFTYAIDNNCPEPPTK</sequence>
<dbReference type="AlphaFoldDB" id="A0A090XD14"/>
<reference evidence="2" key="1">
    <citation type="journal article" date="2015" name="PLoS Negl. Trop. Dis.">
        <title>Deep Sequencing Analysis of the Ixodes ricinus Haemocytome.</title>
        <authorList>
            <person name="Kotsyfakis M."/>
            <person name="Kopacek P."/>
            <person name="Franta Z."/>
            <person name="Pedra J.H."/>
            <person name="Ribeiro J.M."/>
        </authorList>
    </citation>
    <scope>NUCLEOTIDE SEQUENCE</scope>
</reference>
<evidence type="ECO:0000256" key="1">
    <source>
        <dbReference type="SAM" id="SignalP"/>
    </source>
</evidence>
<dbReference type="Pfam" id="PF02098">
    <property type="entry name" value="His_binding"/>
    <property type="match status" value="1"/>
</dbReference>
<dbReference type="InterPro" id="IPR012674">
    <property type="entry name" value="Calycin"/>
</dbReference>